<sequence length="267" mass="31126">MTRKTILDTLGVSKSTYYRWLNNKSDNVLSDLELAIIELCKKTKFRYGYRKIHQLINKDFSASKNTVQKYMQKHNSQCRVKVKKYRKTGEPIVTVENIINRDFTATRPFEKLVTDITYLPFGSKMQYLSSIIDVYNGEIVAYTISDKQNLDLVFDTLNQLPELTDDCILHSDQGSVYTSGQYQYKVKEKGIIMSMSRKGNPADNALIECFHGNLKHETFYLEPHLQSSNEIVSQTVIEYIKFYNETRIQAKLNYLSPIDYRLINNYV</sequence>
<dbReference type="InterPro" id="IPR048020">
    <property type="entry name" value="Transpos_IS3"/>
</dbReference>
<gene>
    <name evidence="3" type="ORF">NCTC10138_01259</name>
</gene>
<evidence type="ECO:0000256" key="1">
    <source>
        <dbReference type="ARBA" id="ARBA00002286"/>
    </source>
</evidence>
<dbReference type="InterPro" id="IPR036397">
    <property type="entry name" value="RNaseH_sf"/>
</dbReference>
<dbReference type="InterPro" id="IPR001584">
    <property type="entry name" value="Integrase_cat-core"/>
</dbReference>
<dbReference type="Pfam" id="PF13276">
    <property type="entry name" value="HTH_21"/>
    <property type="match status" value="1"/>
</dbReference>
<name>A0A449BEJ4_HAPAX</name>
<dbReference type="STRING" id="1278311.GCA_000428705_00250"/>
<comment type="function">
    <text evidence="1">Involved in the transposition of the insertion sequence.</text>
</comment>
<organism evidence="3 4">
    <name type="scientific">Haploplasma axanthum</name>
    <name type="common">Acholeplasma axanthum</name>
    <dbReference type="NCBI Taxonomy" id="29552"/>
    <lineage>
        <taxon>Bacteria</taxon>
        <taxon>Bacillati</taxon>
        <taxon>Mycoplasmatota</taxon>
        <taxon>Mollicutes</taxon>
        <taxon>Acholeplasmatales</taxon>
        <taxon>Acholeplasmataceae</taxon>
        <taxon>Haploplasma</taxon>
    </lineage>
</organism>
<evidence type="ECO:0000313" key="3">
    <source>
        <dbReference type="EMBL" id="VEU80871.1"/>
    </source>
</evidence>
<dbReference type="SUPFAM" id="SSF53098">
    <property type="entry name" value="Ribonuclease H-like"/>
    <property type="match status" value="1"/>
</dbReference>
<dbReference type="Proteomes" id="UP000289841">
    <property type="component" value="Chromosome"/>
</dbReference>
<keyword evidence="4" id="KW-1185">Reference proteome</keyword>
<evidence type="ECO:0000313" key="4">
    <source>
        <dbReference type="Proteomes" id="UP000289841"/>
    </source>
</evidence>
<dbReference type="InterPro" id="IPR025948">
    <property type="entry name" value="HTH-like_dom"/>
</dbReference>
<evidence type="ECO:0000259" key="2">
    <source>
        <dbReference type="PROSITE" id="PS50994"/>
    </source>
</evidence>
<dbReference type="Pfam" id="PF13333">
    <property type="entry name" value="rve_2"/>
    <property type="match status" value="1"/>
</dbReference>
<dbReference type="GO" id="GO:0015074">
    <property type="term" value="P:DNA integration"/>
    <property type="evidence" value="ECO:0007669"/>
    <property type="project" value="InterPro"/>
</dbReference>
<dbReference type="KEGG" id="aaxa:NCTC10138_01259"/>
<dbReference type="GO" id="GO:0003676">
    <property type="term" value="F:nucleic acid binding"/>
    <property type="evidence" value="ECO:0007669"/>
    <property type="project" value="InterPro"/>
</dbReference>
<protein>
    <submittedName>
        <fullName evidence="3">Integrase core domain</fullName>
    </submittedName>
</protein>
<accession>A0A449BEJ4</accession>
<dbReference type="InterPro" id="IPR012337">
    <property type="entry name" value="RNaseH-like_sf"/>
</dbReference>
<proteinExistence type="predicted"/>
<dbReference type="AlphaFoldDB" id="A0A449BEJ4"/>
<dbReference type="Gene3D" id="3.30.420.10">
    <property type="entry name" value="Ribonuclease H-like superfamily/Ribonuclease H"/>
    <property type="match status" value="1"/>
</dbReference>
<reference evidence="3 4" key="1">
    <citation type="submission" date="2019-01" db="EMBL/GenBank/DDBJ databases">
        <authorList>
            <consortium name="Pathogen Informatics"/>
        </authorList>
    </citation>
    <scope>NUCLEOTIDE SEQUENCE [LARGE SCALE GENOMIC DNA]</scope>
    <source>
        <strain evidence="3 4">NCTC10138</strain>
    </source>
</reference>
<dbReference type="NCBIfam" id="NF033516">
    <property type="entry name" value="transpos_IS3"/>
    <property type="match status" value="1"/>
</dbReference>
<dbReference type="PROSITE" id="PS50994">
    <property type="entry name" value="INTEGRASE"/>
    <property type="match status" value="1"/>
</dbReference>
<dbReference type="PANTHER" id="PTHR46889:SF5">
    <property type="entry name" value="INTEGRASE PROTEIN"/>
    <property type="match status" value="1"/>
</dbReference>
<dbReference type="PANTHER" id="PTHR46889">
    <property type="entry name" value="TRANSPOSASE INSF FOR INSERTION SEQUENCE IS3B-RELATED"/>
    <property type="match status" value="1"/>
</dbReference>
<dbReference type="Pfam" id="PF00665">
    <property type="entry name" value="rve"/>
    <property type="match status" value="1"/>
</dbReference>
<dbReference type="InterPro" id="IPR050900">
    <property type="entry name" value="Transposase_IS3/IS150/IS904"/>
</dbReference>
<feature type="domain" description="Integrase catalytic" evidence="2">
    <location>
        <begin position="104"/>
        <end position="265"/>
    </location>
</feature>
<dbReference type="EMBL" id="LR215048">
    <property type="protein sequence ID" value="VEU80871.1"/>
    <property type="molecule type" value="Genomic_DNA"/>
</dbReference>